<dbReference type="SUPFAM" id="SSF48452">
    <property type="entry name" value="TPR-like"/>
    <property type="match status" value="1"/>
</dbReference>
<dbReference type="GO" id="GO:0006620">
    <property type="term" value="P:post-translational protein targeting to endoplasmic reticulum membrane"/>
    <property type="evidence" value="ECO:0007669"/>
    <property type="project" value="TreeGrafter"/>
</dbReference>
<reference evidence="4" key="1">
    <citation type="submission" date="2022-11" db="UniProtKB">
        <authorList>
            <consortium name="WormBaseParasite"/>
        </authorList>
    </citation>
    <scope>IDENTIFICATION</scope>
</reference>
<evidence type="ECO:0000313" key="3">
    <source>
        <dbReference type="Proteomes" id="UP000887578"/>
    </source>
</evidence>
<dbReference type="WBParaSite" id="PDA_v2.g7708.t1">
    <property type="protein sequence ID" value="PDA_v2.g7708.t1"/>
    <property type="gene ID" value="PDA_v2.g7708"/>
</dbReference>
<accession>A0A914R007</accession>
<dbReference type="GO" id="GO:0016020">
    <property type="term" value="C:membrane"/>
    <property type="evidence" value="ECO:0007669"/>
    <property type="project" value="TreeGrafter"/>
</dbReference>
<dbReference type="GO" id="GO:0060090">
    <property type="term" value="F:molecular adaptor activity"/>
    <property type="evidence" value="ECO:0007669"/>
    <property type="project" value="TreeGrafter"/>
</dbReference>
<dbReference type="AlphaFoldDB" id="A0A914R007"/>
<dbReference type="InterPro" id="IPR011990">
    <property type="entry name" value="TPR-like_helical_dom_sf"/>
</dbReference>
<protein>
    <submittedName>
        <fullName evidence="4">Uncharacterized protein</fullName>
    </submittedName>
</protein>
<dbReference type="PANTHER" id="PTHR45831:SF2">
    <property type="entry name" value="LD24721P"/>
    <property type="match status" value="1"/>
</dbReference>
<organism evidence="3 4">
    <name type="scientific">Panagrolaimus davidi</name>
    <dbReference type="NCBI Taxonomy" id="227884"/>
    <lineage>
        <taxon>Eukaryota</taxon>
        <taxon>Metazoa</taxon>
        <taxon>Ecdysozoa</taxon>
        <taxon>Nematoda</taxon>
        <taxon>Chromadorea</taxon>
        <taxon>Rhabditida</taxon>
        <taxon>Tylenchina</taxon>
        <taxon>Panagrolaimomorpha</taxon>
        <taxon>Panagrolaimoidea</taxon>
        <taxon>Panagrolaimidae</taxon>
        <taxon>Panagrolaimus</taxon>
    </lineage>
</organism>
<dbReference type="PANTHER" id="PTHR45831">
    <property type="entry name" value="LD24721P"/>
    <property type="match status" value="1"/>
</dbReference>
<proteinExistence type="predicted"/>
<sequence>MVGSNSSSNKNIQNAQTLIEEGNKYDCRSALEIDGKCAKGSNSSSLATNKNIQTTRTLNEEGNECVKASKFNDAIEKYNQAIELSRKPSYFRNRAAVLQQYNLAIQVCFASLCLNIIINLF</sequence>
<keyword evidence="1" id="KW-0677">Repeat</keyword>
<dbReference type="GO" id="GO:0072380">
    <property type="term" value="C:TRC complex"/>
    <property type="evidence" value="ECO:0007669"/>
    <property type="project" value="TreeGrafter"/>
</dbReference>
<name>A0A914R007_9BILA</name>
<evidence type="ECO:0000256" key="1">
    <source>
        <dbReference type="ARBA" id="ARBA00022737"/>
    </source>
</evidence>
<dbReference type="Proteomes" id="UP000887578">
    <property type="component" value="Unplaced"/>
</dbReference>
<dbReference type="InterPro" id="IPR047150">
    <property type="entry name" value="SGT"/>
</dbReference>
<evidence type="ECO:0000256" key="2">
    <source>
        <dbReference type="ARBA" id="ARBA00022803"/>
    </source>
</evidence>
<keyword evidence="3" id="KW-1185">Reference proteome</keyword>
<keyword evidence="2" id="KW-0802">TPR repeat</keyword>
<dbReference type="Gene3D" id="1.25.40.10">
    <property type="entry name" value="Tetratricopeptide repeat domain"/>
    <property type="match status" value="1"/>
</dbReference>
<evidence type="ECO:0000313" key="4">
    <source>
        <dbReference type="WBParaSite" id="PDA_v2.g7708.t1"/>
    </source>
</evidence>